<evidence type="ECO:0000259" key="2">
    <source>
        <dbReference type="SMART" id="SM01083"/>
    </source>
</evidence>
<dbReference type="SMART" id="SM01083">
    <property type="entry name" value="Cir_N"/>
    <property type="match status" value="1"/>
</dbReference>
<name>A0A6P7FXH4_DIAVI</name>
<dbReference type="FunCoup" id="A0A6P7FXH4">
    <property type="interactions" value="67"/>
</dbReference>
<reference evidence="3" key="2">
    <citation type="submission" date="2025-05" db="UniProtKB">
        <authorList>
            <consortium name="EnsemblMetazoa"/>
        </authorList>
    </citation>
    <scope>IDENTIFICATION</scope>
</reference>
<dbReference type="OrthoDB" id="2159131at2759"/>
<dbReference type="PANTHER" id="PTHR22093">
    <property type="entry name" value="LEUKOCYTE RECEPTOR CLUSTER LRC MEMBER 1"/>
    <property type="match status" value="1"/>
</dbReference>
<reference evidence="5" key="1">
    <citation type="submission" date="2025-04" db="UniProtKB">
        <authorList>
            <consortium name="RefSeq"/>
        </authorList>
    </citation>
    <scope>IDENTIFICATION</scope>
    <source>
        <tissue evidence="5">Whole insect</tissue>
    </source>
</reference>
<dbReference type="InParanoid" id="A0A6P7FXH4"/>
<dbReference type="AlphaFoldDB" id="A0A6P7FXH4"/>
<dbReference type="Proteomes" id="UP001652700">
    <property type="component" value="Unplaced"/>
</dbReference>
<dbReference type="PANTHER" id="PTHR22093:SF0">
    <property type="entry name" value="LEUKOCYTE RECEPTOR CLUSTER MEMBER 1"/>
    <property type="match status" value="1"/>
</dbReference>
<feature type="compositionally biased region" description="Basic residues" evidence="1">
    <location>
        <begin position="196"/>
        <end position="213"/>
    </location>
</feature>
<gene>
    <name evidence="5" type="primary">LOC114335249</name>
</gene>
<organism evidence="5">
    <name type="scientific">Diabrotica virgifera virgifera</name>
    <name type="common">western corn rootworm</name>
    <dbReference type="NCBI Taxonomy" id="50390"/>
    <lineage>
        <taxon>Eukaryota</taxon>
        <taxon>Metazoa</taxon>
        <taxon>Ecdysozoa</taxon>
        <taxon>Arthropoda</taxon>
        <taxon>Hexapoda</taxon>
        <taxon>Insecta</taxon>
        <taxon>Pterygota</taxon>
        <taxon>Neoptera</taxon>
        <taxon>Endopterygota</taxon>
        <taxon>Coleoptera</taxon>
        <taxon>Polyphaga</taxon>
        <taxon>Cucujiformia</taxon>
        <taxon>Chrysomeloidea</taxon>
        <taxon>Chrysomelidae</taxon>
        <taxon>Galerucinae</taxon>
        <taxon>Diabroticina</taxon>
        <taxon>Diabroticites</taxon>
        <taxon>Diabrotica</taxon>
    </lineage>
</organism>
<dbReference type="Pfam" id="PF10197">
    <property type="entry name" value="Cir_N"/>
    <property type="match status" value="1"/>
</dbReference>
<feature type="domain" description="CBF1-interacting co-repressor CIR N-terminal" evidence="2">
    <location>
        <begin position="8"/>
        <end position="44"/>
    </location>
</feature>
<dbReference type="RefSeq" id="XP_028141259.1">
    <property type="nucleotide sequence ID" value="XM_028285458.1"/>
</dbReference>
<evidence type="ECO:0000313" key="3">
    <source>
        <dbReference type="EnsemblMetazoa" id="XP_050506983.1"/>
    </source>
</evidence>
<evidence type="ECO:0000313" key="5">
    <source>
        <dbReference type="RefSeq" id="XP_028141259.1"/>
    </source>
</evidence>
<proteinExistence type="predicted"/>
<dbReference type="EnsemblMetazoa" id="XM_050651026.1">
    <property type="protein sequence ID" value="XP_050506983.1"/>
    <property type="gene ID" value="LOC126884792"/>
</dbReference>
<keyword evidence="5" id="KW-0675">Receptor</keyword>
<accession>A0A6P7FXH4</accession>
<protein>
    <submittedName>
        <fullName evidence="5">Leukocyte receptor cluster member 1</fullName>
    </submittedName>
</protein>
<evidence type="ECO:0000256" key="1">
    <source>
        <dbReference type="SAM" id="MobiDB-lite"/>
    </source>
</evidence>
<evidence type="ECO:0000313" key="4">
    <source>
        <dbReference type="Proteomes" id="UP001652700"/>
    </source>
</evidence>
<feature type="region of interest" description="Disordered" evidence="1">
    <location>
        <begin position="164"/>
        <end position="231"/>
    </location>
</feature>
<sequence>MNILPKKRWHVRTKENIARVRRDEAKALEEEKARQDRVKLAEREARRELLLNRSRSTTGFKPDIDIKEDTNDNKHINFFEELEEGTAEIKHVNKEHEKEKKEEKEKYEKQIGYLTYLGQDTNEALGKKSWYNIAPDRSDVKHEVNLKTKIREDPLHMIKKYNLESDKKATHDNIPSTSRTVKESDSICRQISVSKQTKKHKHKKHKKHKKRKYSTSSESSEDDTEHKIEKQKELEILRIKRLKREAEEREKTNAVLSKLKKKDVEPADNSTKVNNFKAKYNSQFNPYLAKQNYT</sequence>
<keyword evidence="4" id="KW-1185">Reference proteome</keyword>
<dbReference type="InterPro" id="IPR039875">
    <property type="entry name" value="LENG1-like"/>
</dbReference>
<dbReference type="InterPro" id="IPR019339">
    <property type="entry name" value="CIR_N_dom"/>
</dbReference>